<dbReference type="EMBL" id="MTYJ01000664">
    <property type="protein sequence ID" value="OWA55320.1"/>
    <property type="molecule type" value="Genomic_DNA"/>
</dbReference>
<sequence length="66" mass="7803">MFEMLTESETAQKWSSLWLRKVRRRTSRSISARRMGYSTAARTVIRIRMSLRCCWQAEITVVCFIG</sequence>
<evidence type="ECO:0000313" key="1">
    <source>
        <dbReference type="EMBL" id="OWA55320.1"/>
    </source>
</evidence>
<name>A0A9X6NJG2_HYPEX</name>
<keyword evidence="2" id="KW-1185">Reference proteome</keyword>
<organism evidence="1 2">
    <name type="scientific">Hypsibius exemplaris</name>
    <name type="common">Freshwater tardigrade</name>
    <dbReference type="NCBI Taxonomy" id="2072580"/>
    <lineage>
        <taxon>Eukaryota</taxon>
        <taxon>Metazoa</taxon>
        <taxon>Ecdysozoa</taxon>
        <taxon>Tardigrada</taxon>
        <taxon>Eutardigrada</taxon>
        <taxon>Parachela</taxon>
        <taxon>Hypsibioidea</taxon>
        <taxon>Hypsibiidae</taxon>
        <taxon>Hypsibius</taxon>
    </lineage>
</organism>
<protein>
    <submittedName>
        <fullName evidence="1">Uncharacterized protein</fullName>
    </submittedName>
</protein>
<proteinExistence type="predicted"/>
<gene>
    <name evidence="1" type="ORF">BV898_19703</name>
</gene>
<comment type="caution">
    <text evidence="1">The sequence shown here is derived from an EMBL/GenBank/DDBJ whole genome shotgun (WGS) entry which is preliminary data.</text>
</comment>
<dbReference type="Proteomes" id="UP000192578">
    <property type="component" value="Unassembled WGS sequence"/>
</dbReference>
<reference evidence="2" key="1">
    <citation type="submission" date="2017-01" db="EMBL/GenBank/DDBJ databases">
        <title>Comparative genomics of anhydrobiosis in the tardigrade Hypsibius dujardini.</title>
        <authorList>
            <person name="Yoshida Y."/>
            <person name="Koutsovoulos G."/>
            <person name="Laetsch D."/>
            <person name="Stevens L."/>
            <person name="Kumar S."/>
            <person name="Horikawa D."/>
            <person name="Ishino K."/>
            <person name="Komine S."/>
            <person name="Tomita M."/>
            <person name="Blaxter M."/>
            <person name="Arakawa K."/>
        </authorList>
    </citation>
    <scope>NUCLEOTIDE SEQUENCE [LARGE SCALE GENOMIC DNA]</scope>
    <source>
        <strain evidence="2">Z151</strain>
    </source>
</reference>
<evidence type="ECO:0000313" key="2">
    <source>
        <dbReference type="Proteomes" id="UP000192578"/>
    </source>
</evidence>
<dbReference type="AlphaFoldDB" id="A0A9X6NJG2"/>
<accession>A0A9X6NJG2</accession>